<organism evidence="1 2">
    <name type="scientific">Gordonia pseudamarae</name>
    <dbReference type="NCBI Taxonomy" id="2831662"/>
    <lineage>
        <taxon>Bacteria</taxon>
        <taxon>Bacillati</taxon>
        <taxon>Actinomycetota</taxon>
        <taxon>Actinomycetes</taxon>
        <taxon>Mycobacteriales</taxon>
        <taxon>Gordoniaceae</taxon>
        <taxon>Gordonia</taxon>
    </lineage>
</organism>
<reference evidence="1" key="1">
    <citation type="journal article" date="2021" name="Nat. Microbiol.">
        <title>Cocultivation of an ultrasmall environmental parasitic bacterium with lytic ability against bacteria associated with wastewater foams.</title>
        <authorList>
            <person name="Batinovic S."/>
            <person name="Rose J.J.A."/>
            <person name="Ratcliffe J."/>
            <person name="Seviour R.J."/>
            <person name="Petrovski S."/>
        </authorList>
    </citation>
    <scope>NUCLEOTIDE SEQUENCE</scope>
    <source>
        <strain evidence="1">CON9</strain>
    </source>
</reference>
<proteinExistence type="predicted"/>
<gene>
    <name evidence="1" type="ORF">GII31_13260</name>
</gene>
<dbReference type="RefSeq" id="WP_213243766.1">
    <property type="nucleotide sequence ID" value="NZ_CP045806.1"/>
</dbReference>
<name>A0ABX6IKE6_9ACTN</name>
<accession>A0ABX6IKE6</accession>
<keyword evidence="2" id="KW-1185">Reference proteome</keyword>
<protein>
    <recommendedName>
        <fullName evidence="3">DUF3558 domain-containing protein</fullName>
    </recommendedName>
</protein>
<evidence type="ECO:0000313" key="1">
    <source>
        <dbReference type="EMBL" id="QHN35698.1"/>
    </source>
</evidence>
<dbReference type="EMBL" id="CP045809">
    <property type="protein sequence ID" value="QHN35698.1"/>
    <property type="molecule type" value="Genomic_DNA"/>
</dbReference>
<sequence length="244" mass="25852">MTALGAGVLTGCSDETDAIPNPVDKRISASNDGTDFEPCTGLNAAGVRDLGFDSRTWTDVSMSGAGPRGCRATNEKETLTLLVLDAAPQVLYPRTIAEWVGNDQGSNVDKYRFLNADACAAVTYSDDSVVVAAVSNDDQQAAEPRDPKCGKAVSAVRTVLGKLNPPTVKPKFDVTSADTRDLGYTYALQVGRLPRPIRTQVADIVDGTGRIRPHVDMLANASDADAADPDEQIALIEKSLTEPE</sequence>
<evidence type="ECO:0000313" key="2">
    <source>
        <dbReference type="Proteomes" id="UP001059836"/>
    </source>
</evidence>
<dbReference type="Proteomes" id="UP001059836">
    <property type="component" value="Chromosome"/>
</dbReference>
<evidence type="ECO:0008006" key="3">
    <source>
        <dbReference type="Google" id="ProtNLM"/>
    </source>
</evidence>